<feature type="region of interest" description="Disordered" evidence="1">
    <location>
        <begin position="145"/>
        <end position="170"/>
    </location>
</feature>
<evidence type="ECO:0000313" key="3">
    <source>
        <dbReference type="Proteomes" id="UP000268553"/>
    </source>
</evidence>
<keyword evidence="3" id="KW-1185">Reference proteome</keyword>
<dbReference type="Proteomes" id="UP000268553">
    <property type="component" value="Unassembled WGS sequence"/>
</dbReference>
<comment type="caution">
    <text evidence="2">The sequence shown here is derived from an EMBL/GenBank/DDBJ whole genome shotgun (WGS) entry which is preliminary data.</text>
</comment>
<proteinExistence type="predicted"/>
<dbReference type="EMBL" id="RWJI01000001">
    <property type="protein sequence ID" value="RRQ51660.1"/>
    <property type="molecule type" value="Genomic_DNA"/>
</dbReference>
<dbReference type="AlphaFoldDB" id="A0A3R8Q2C2"/>
<evidence type="ECO:0008006" key="4">
    <source>
        <dbReference type="Google" id="ProtNLM"/>
    </source>
</evidence>
<gene>
    <name evidence="2" type="ORF">D7D48_01820</name>
</gene>
<feature type="compositionally biased region" description="Basic and acidic residues" evidence="1">
    <location>
        <begin position="145"/>
        <end position="156"/>
    </location>
</feature>
<evidence type="ECO:0000256" key="1">
    <source>
        <dbReference type="SAM" id="MobiDB-lite"/>
    </source>
</evidence>
<dbReference type="RefSeq" id="WP_125229673.1">
    <property type="nucleotide sequence ID" value="NZ_RWJI01000001.1"/>
</dbReference>
<organism evidence="2 3">
    <name type="scientific">Sphingorhabdus wooponensis</name>
    <dbReference type="NCBI Taxonomy" id="940136"/>
    <lineage>
        <taxon>Bacteria</taxon>
        <taxon>Pseudomonadati</taxon>
        <taxon>Pseudomonadota</taxon>
        <taxon>Alphaproteobacteria</taxon>
        <taxon>Sphingomonadales</taxon>
        <taxon>Sphingomonadaceae</taxon>
        <taxon>Sphingorhabdus</taxon>
    </lineage>
</organism>
<accession>A0A3R8Q2C2</accession>
<sequence>MAINKTAVPDARLNMKIRSLFLDHLAQTANVSASALAAGVKSSAVYAERRRTPAFRDAWALALAEGYARLETELLAEALQSASGRTADGTLKARAQKHRLAIALLNAHRASVKGGAPVAAAKPAVPDLATLKAQLVLKLTHMRQRAEDNAAARPEPETEPEIEGAPHADA</sequence>
<evidence type="ECO:0000313" key="2">
    <source>
        <dbReference type="EMBL" id="RRQ51660.1"/>
    </source>
</evidence>
<protein>
    <recommendedName>
        <fullName evidence="4">Terminase</fullName>
    </recommendedName>
</protein>
<reference evidence="2 3" key="1">
    <citation type="submission" date="2018-12" db="EMBL/GenBank/DDBJ databases">
        <authorList>
            <person name="Kim S.-J."/>
            <person name="Jung G.-Y."/>
        </authorList>
    </citation>
    <scope>NUCLEOTIDE SEQUENCE [LARGE SCALE GENOMIC DNA]</scope>
    <source>
        <strain evidence="2 3">03SU3-P</strain>
    </source>
</reference>
<dbReference type="OrthoDB" id="8480631at2"/>
<name>A0A3R8Q2C2_9SPHN</name>